<dbReference type="Gene3D" id="1.10.10.10">
    <property type="entry name" value="Winged helix-like DNA-binding domain superfamily/Winged helix DNA-binding domain"/>
    <property type="match status" value="1"/>
</dbReference>
<evidence type="ECO:0000313" key="2">
    <source>
        <dbReference type="EMBL" id="SBR87991.1"/>
    </source>
</evidence>
<dbReference type="InterPro" id="IPR009057">
    <property type="entry name" value="Homeodomain-like_sf"/>
</dbReference>
<feature type="domain" description="Insertion element IS150 protein InsJ-like helix-turn-helix" evidence="1">
    <location>
        <begin position="50"/>
        <end position="89"/>
    </location>
</feature>
<reference evidence="2" key="2">
    <citation type="submission" date="2016-06" db="EMBL/GenBank/DDBJ databases">
        <title>The genome of a short-lived fish provides insights into sex chromosome evolution and the genetic control of aging.</title>
        <authorList>
            <person name="Reichwald K."/>
            <person name="Felder M."/>
            <person name="Petzold A."/>
            <person name="Koch P."/>
            <person name="Groth M."/>
            <person name="Platzer M."/>
        </authorList>
    </citation>
    <scope>NUCLEOTIDE SEQUENCE</scope>
    <source>
        <tissue evidence="2">Brain</tissue>
    </source>
</reference>
<gene>
    <name evidence="2" type="primary">Nfu_g_1_025027</name>
</gene>
<accession>A0A1A8Q3B9</accession>
<dbReference type="AlphaFoldDB" id="A0A1A8Q3B9"/>
<dbReference type="InterPro" id="IPR036388">
    <property type="entry name" value="WH-like_DNA-bd_sf"/>
</dbReference>
<dbReference type="InterPro" id="IPR055247">
    <property type="entry name" value="InsJ-like_HTH"/>
</dbReference>
<feature type="non-terminal residue" evidence="2">
    <location>
        <position position="120"/>
    </location>
</feature>
<dbReference type="EMBL" id="HAEG01010767">
    <property type="protein sequence ID" value="SBR87991.1"/>
    <property type="molecule type" value="Transcribed_RNA"/>
</dbReference>
<reference evidence="2" key="1">
    <citation type="submission" date="2016-05" db="EMBL/GenBank/DDBJ databases">
        <authorList>
            <person name="Lavstsen T."/>
            <person name="Jespersen J.S."/>
        </authorList>
    </citation>
    <scope>NUCLEOTIDE SEQUENCE</scope>
    <source>
        <tissue evidence="2">Brain</tissue>
    </source>
</reference>
<protein>
    <recommendedName>
        <fullName evidence="1">Insertion element IS150 protein InsJ-like helix-turn-helix domain-containing protein</fullName>
    </recommendedName>
</protein>
<organism evidence="2">
    <name type="scientific">Nothobranchius pienaari</name>
    <dbReference type="NCBI Taxonomy" id="704102"/>
    <lineage>
        <taxon>Eukaryota</taxon>
        <taxon>Metazoa</taxon>
        <taxon>Chordata</taxon>
        <taxon>Craniata</taxon>
        <taxon>Vertebrata</taxon>
        <taxon>Euteleostomi</taxon>
        <taxon>Actinopterygii</taxon>
        <taxon>Neopterygii</taxon>
        <taxon>Teleostei</taxon>
        <taxon>Neoteleostei</taxon>
        <taxon>Acanthomorphata</taxon>
        <taxon>Ovalentaria</taxon>
        <taxon>Atherinomorphae</taxon>
        <taxon>Cyprinodontiformes</taxon>
        <taxon>Nothobranchiidae</taxon>
        <taxon>Nothobranchius</taxon>
    </lineage>
</organism>
<sequence>PHVSLMVQLRGVQQTGDYKRALLNKEKPFPFHAVSNGSTWRRNVPKLLHNKGEGCKKISKAFHISQTTVAKVIQKFKKDGSAAILQRRPGHPLKSTSRQEHLLMRRVEENHHVCSLQLAK</sequence>
<dbReference type="SUPFAM" id="SSF46689">
    <property type="entry name" value="Homeodomain-like"/>
    <property type="match status" value="1"/>
</dbReference>
<dbReference type="Pfam" id="PF13518">
    <property type="entry name" value="HTH_28"/>
    <property type="match status" value="1"/>
</dbReference>
<proteinExistence type="predicted"/>
<evidence type="ECO:0000259" key="1">
    <source>
        <dbReference type="Pfam" id="PF13518"/>
    </source>
</evidence>
<feature type="non-terminal residue" evidence="2">
    <location>
        <position position="1"/>
    </location>
</feature>
<name>A0A1A8Q3B9_9TELE</name>